<evidence type="ECO:0000256" key="3">
    <source>
        <dbReference type="ARBA" id="ARBA00022723"/>
    </source>
</evidence>
<keyword evidence="5" id="KW-0411">Iron-sulfur</keyword>
<dbReference type="Pfam" id="PF04055">
    <property type="entry name" value="Radical_SAM"/>
    <property type="match status" value="1"/>
</dbReference>
<dbReference type="InterPro" id="IPR007197">
    <property type="entry name" value="rSAM"/>
</dbReference>
<dbReference type="CDD" id="cd01335">
    <property type="entry name" value="Radical_SAM"/>
    <property type="match status" value="1"/>
</dbReference>
<evidence type="ECO:0000256" key="1">
    <source>
        <dbReference type="ARBA" id="ARBA00001966"/>
    </source>
</evidence>
<organism evidence="7 8">
    <name type="scientific">Solidesulfovibrio carbinolicus</name>
    <dbReference type="NCBI Taxonomy" id="296842"/>
    <lineage>
        <taxon>Bacteria</taxon>
        <taxon>Pseudomonadati</taxon>
        <taxon>Thermodesulfobacteriota</taxon>
        <taxon>Desulfovibrionia</taxon>
        <taxon>Desulfovibrionales</taxon>
        <taxon>Desulfovibrionaceae</taxon>
        <taxon>Solidesulfovibrio</taxon>
    </lineage>
</organism>
<dbReference type="Proteomes" id="UP000293296">
    <property type="component" value="Chromosome"/>
</dbReference>
<dbReference type="GO" id="GO:0046872">
    <property type="term" value="F:metal ion binding"/>
    <property type="evidence" value="ECO:0007669"/>
    <property type="project" value="UniProtKB-KW"/>
</dbReference>
<dbReference type="PANTHER" id="PTHR11228:SF7">
    <property type="entry name" value="PQQA PEPTIDE CYCLASE"/>
    <property type="match status" value="1"/>
</dbReference>
<evidence type="ECO:0000259" key="6">
    <source>
        <dbReference type="PROSITE" id="PS51918"/>
    </source>
</evidence>
<evidence type="ECO:0000313" key="8">
    <source>
        <dbReference type="Proteomes" id="UP000293296"/>
    </source>
</evidence>
<proteinExistence type="predicted"/>
<keyword evidence="8" id="KW-1185">Reference proteome</keyword>
<dbReference type="GO" id="GO:0051536">
    <property type="term" value="F:iron-sulfur cluster binding"/>
    <property type="evidence" value="ECO:0007669"/>
    <property type="project" value="UniProtKB-KW"/>
</dbReference>
<evidence type="ECO:0000256" key="2">
    <source>
        <dbReference type="ARBA" id="ARBA00022691"/>
    </source>
</evidence>
<dbReference type="GO" id="GO:0003824">
    <property type="term" value="F:catalytic activity"/>
    <property type="evidence" value="ECO:0007669"/>
    <property type="project" value="InterPro"/>
</dbReference>
<sequence length="288" mass="33166">MVKYNEETNELDWFSGESSYISSPLPFFVWHITDRCPWRCPYCFARKSGKDFPAKYIEKIVRLSKKMGVLKVDLSGGEPLLNYDLFDIVNGLESQGIKTTLTTTGYSTLDKLKRLSEIKSKFARIIISLDSSNEKQQDALRGDGYWKTIRTLLDVLGGTSSYNLRVNTVVSNRFIESNQWRSLLKMIEGIAPKEWCLLQPLYFRRVCSMKGYQVADDKFDRFVKQVSGCRGKVKIISRPRLVYGPYWVLDQDLFFRQKTVENSYESGFSIFSSPAVGRAVVLNSSHRF</sequence>
<dbReference type="InterPro" id="IPR050377">
    <property type="entry name" value="Radical_SAM_PqqE_MftC-like"/>
</dbReference>
<dbReference type="RefSeq" id="WP_129354333.1">
    <property type="nucleotide sequence ID" value="NZ_CP026538.1"/>
</dbReference>
<feature type="domain" description="Radical SAM core" evidence="6">
    <location>
        <begin position="22"/>
        <end position="245"/>
    </location>
</feature>
<dbReference type="SFLD" id="SFLDS00029">
    <property type="entry name" value="Radical_SAM"/>
    <property type="match status" value="1"/>
</dbReference>
<protein>
    <recommendedName>
        <fullName evidence="6">Radical SAM core domain-containing protein</fullName>
    </recommendedName>
</protein>
<evidence type="ECO:0000256" key="4">
    <source>
        <dbReference type="ARBA" id="ARBA00023004"/>
    </source>
</evidence>
<reference evidence="7 8" key="1">
    <citation type="submission" date="2018-02" db="EMBL/GenBank/DDBJ databases">
        <title>Genome sequence of Desulfovibrio carbinolicus DSM 3852.</title>
        <authorList>
            <person name="Wilbanks E."/>
            <person name="Skennerton C.T."/>
            <person name="Orphan V.J."/>
        </authorList>
    </citation>
    <scope>NUCLEOTIDE SEQUENCE [LARGE SCALE GENOMIC DNA]</scope>
    <source>
        <strain evidence="7 8">DSM 3852</strain>
    </source>
</reference>
<name>A0A4P6HTA4_9BACT</name>
<dbReference type="EMBL" id="CP026538">
    <property type="protein sequence ID" value="QAZ68668.1"/>
    <property type="molecule type" value="Genomic_DNA"/>
</dbReference>
<accession>A0A4P6HTA4</accession>
<evidence type="ECO:0000313" key="7">
    <source>
        <dbReference type="EMBL" id="QAZ68668.1"/>
    </source>
</evidence>
<dbReference type="Gene3D" id="3.20.20.70">
    <property type="entry name" value="Aldolase class I"/>
    <property type="match status" value="1"/>
</dbReference>
<gene>
    <name evidence="7" type="ORF">C3Y92_16090</name>
</gene>
<keyword evidence="3" id="KW-0479">Metal-binding</keyword>
<comment type="cofactor">
    <cofactor evidence="1">
        <name>[4Fe-4S] cluster</name>
        <dbReference type="ChEBI" id="CHEBI:49883"/>
    </cofactor>
</comment>
<dbReference type="KEGG" id="dcb:C3Y92_16090"/>
<dbReference type="AlphaFoldDB" id="A0A4P6HTA4"/>
<dbReference type="OrthoDB" id="9782387at2"/>
<keyword evidence="2" id="KW-0949">S-adenosyl-L-methionine</keyword>
<dbReference type="InterPro" id="IPR058240">
    <property type="entry name" value="rSAM_sf"/>
</dbReference>
<dbReference type="PROSITE" id="PS51918">
    <property type="entry name" value="RADICAL_SAM"/>
    <property type="match status" value="1"/>
</dbReference>
<dbReference type="SFLD" id="SFLDG01067">
    <property type="entry name" value="SPASM/twitch_domain_containing"/>
    <property type="match status" value="1"/>
</dbReference>
<evidence type="ECO:0000256" key="5">
    <source>
        <dbReference type="ARBA" id="ARBA00023014"/>
    </source>
</evidence>
<keyword evidence="4" id="KW-0408">Iron</keyword>
<dbReference type="PANTHER" id="PTHR11228">
    <property type="entry name" value="RADICAL SAM DOMAIN PROTEIN"/>
    <property type="match status" value="1"/>
</dbReference>
<dbReference type="SUPFAM" id="SSF102114">
    <property type="entry name" value="Radical SAM enzymes"/>
    <property type="match status" value="1"/>
</dbReference>
<dbReference type="InterPro" id="IPR013785">
    <property type="entry name" value="Aldolase_TIM"/>
</dbReference>